<dbReference type="Proteomes" id="UP000044071">
    <property type="component" value="Unassembled WGS sequence"/>
</dbReference>
<organism evidence="2 3">
    <name type="scientific">Legionella massiliensis</name>
    <dbReference type="NCBI Taxonomy" id="1034943"/>
    <lineage>
        <taxon>Bacteria</taxon>
        <taxon>Pseudomonadati</taxon>
        <taxon>Pseudomonadota</taxon>
        <taxon>Gammaproteobacteria</taxon>
        <taxon>Legionellales</taxon>
        <taxon>Legionellaceae</taxon>
        <taxon>Legionella</taxon>
    </lineage>
</organism>
<dbReference type="OrthoDB" id="5654228at2"/>
<evidence type="ECO:0000256" key="1">
    <source>
        <dbReference type="SAM" id="MobiDB-lite"/>
    </source>
</evidence>
<accession>A0A078KYJ6</accession>
<feature type="region of interest" description="Disordered" evidence="1">
    <location>
        <begin position="358"/>
        <end position="421"/>
    </location>
</feature>
<dbReference type="AlphaFoldDB" id="A0A078KYJ6"/>
<reference evidence="2 3" key="1">
    <citation type="submission" date="2014-06" db="EMBL/GenBank/DDBJ databases">
        <authorList>
            <person name="Urmite Genomes Urmite Genomes"/>
        </authorList>
    </citation>
    <scope>NUCLEOTIDE SEQUENCE [LARGE SCALE GENOMIC DNA]</scope>
</reference>
<dbReference type="EMBL" id="CCSB01000001">
    <property type="protein sequence ID" value="CDZ76849.1"/>
    <property type="molecule type" value="Genomic_DNA"/>
</dbReference>
<sequence>MGLTVYTWKSGSKGWRGFKTPIKSTLLGGNVGHAAIELTWPANEDGDALAAKYQDTKGLSISKRTELVTKKVDGRYMAEERVVYFAYFSWWPGAVNGHHINNFQEDSSAEWRHEPGEKMATRYHRGFFGEEEIPSANKTVVKGALVADKEIVKVFGVDHPSLVKDLEDDLAYQQLIARQEELVAENDRLAAKGKIFSEEIANAQREGRPVNQELNLTEDEYARTEVVIREINALRQQINICKLDFSERHRSRGQAPEHVVNLPTDKDGTGMEFTLDTESMLEEMVRLTESTDKYSFCRLNCSTTAAQVIRAGVDNTLHVAMKEEGFSASKLTKDTIITPASLHKRSCNLQTTLTNLNSAPRYHSSSASAAAVSQRDEDRVAPTERKSGAKTTRFKEKLRESVGADEDVAKADSEMGLGTPK</sequence>
<gene>
    <name evidence="2" type="ORF">BN59_01125</name>
</gene>
<proteinExistence type="predicted"/>
<dbReference type="STRING" id="1034943.BN59_01125"/>
<evidence type="ECO:0000313" key="3">
    <source>
        <dbReference type="Proteomes" id="UP000044071"/>
    </source>
</evidence>
<dbReference type="RefSeq" id="WP_043873284.1">
    <property type="nucleotide sequence ID" value="NZ_CCVW01000001.1"/>
</dbReference>
<feature type="compositionally biased region" description="Basic and acidic residues" evidence="1">
    <location>
        <begin position="374"/>
        <end position="413"/>
    </location>
</feature>
<dbReference type="eggNOG" id="ENOG5032B0Z">
    <property type="taxonomic scope" value="Bacteria"/>
</dbReference>
<evidence type="ECO:0000313" key="2">
    <source>
        <dbReference type="EMBL" id="CDZ76849.1"/>
    </source>
</evidence>
<name>A0A078KYJ6_9GAMM</name>
<protein>
    <submittedName>
        <fullName evidence="2">Uncharacterized protein</fullName>
    </submittedName>
</protein>
<keyword evidence="3" id="KW-1185">Reference proteome</keyword>